<evidence type="ECO:0000259" key="7">
    <source>
        <dbReference type="Pfam" id="PF02631"/>
    </source>
</evidence>
<name>A0A7L4YSP7_9ACTN</name>
<evidence type="ECO:0000313" key="10">
    <source>
        <dbReference type="Proteomes" id="UP000463857"/>
    </source>
</evidence>
<dbReference type="InterPro" id="IPR003783">
    <property type="entry name" value="Regulatory_RecX"/>
</dbReference>
<evidence type="ECO:0000256" key="2">
    <source>
        <dbReference type="ARBA" id="ARBA00009695"/>
    </source>
</evidence>
<feature type="domain" description="RecX second three-helical" evidence="7">
    <location>
        <begin position="99"/>
        <end position="139"/>
    </location>
</feature>
<evidence type="ECO:0000313" key="9">
    <source>
        <dbReference type="EMBL" id="QHC01924.1"/>
    </source>
</evidence>
<dbReference type="AlphaFoldDB" id="A0A7L4YSP7"/>
<dbReference type="Gene3D" id="1.10.10.10">
    <property type="entry name" value="Winged helix-like DNA-binding domain superfamily/Winged helix DNA-binding domain"/>
    <property type="match status" value="2"/>
</dbReference>
<comment type="subcellular location">
    <subcellularLocation>
        <location evidence="1 5">Cytoplasm</location>
    </subcellularLocation>
</comment>
<protein>
    <recommendedName>
        <fullName evidence="3 5">Regulatory protein RecX</fullName>
    </recommendedName>
</protein>
<dbReference type="PANTHER" id="PTHR33602">
    <property type="entry name" value="REGULATORY PROTEIN RECX FAMILY PROTEIN"/>
    <property type="match status" value="1"/>
</dbReference>
<dbReference type="OrthoDB" id="5244465at2"/>
<evidence type="ECO:0000256" key="6">
    <source>
        <dbReference type="SAM" id="MobiDB-lite"/>
    </source>
</evidence>
<dbReference type="InParanoid" id="A0A7L4YSP7"/>
<dbReference type="PANTHER" id="PTHR33602:SF1">
    <property type="entry name" value="REGULATORY PROTEIN RECX FAMILY PROTEIN"/>
    <property type="match status" value="1"/>
</dbReference>
<dbReference type="InterPro" id="IPR036388">
    <property type="entry name" value="WH-like_DNA-bd_sf"/>
</dbReference>
<dbReference type="Pfam" id="PF21982">
    <property type="entry name" value="RecX_HTH1"/>
    <property type="match status" value="1"/>
</dbReference>
<accession>A0A7L4YSP7</accession>
<dbReference type="GO" id="GO:0006282">
    <property type="term" value="P:regulation of DNA repair"/>
    <property type="evidence" value="ECO:0007669"/>
    <property type="project" value="UniProtKB-UniRule"/>
</dbReference>
<organism evidence="9 10">
    <name type="scientific">Epidermidibacterium keratini</name>
    <dbReference type="NCBI Taxonomy" id="1891644"/>
    <lineage>
        <taxon>Bacteria</taxon>
        <taxon>Bacillati</taxon>
        <taxon>Actinomycetota</taxon>
        <taxon>Actinomycetes</taxon>
        <taxon>Sporichthyales</taxon>
        <taxon>Sporichthyaceae</taxon>
        <taxon>Epidermidibacterium</taxon>
    </lineage>
</organism>
<keyword evidence="10" id="KW-1185">Reference proteome</keyword>
<keyword evidence="4 5" id="KW-0963">Cytoplasm</keyword>
<sequence length="219" mass="24460">MSAPDSPASGGRPSDAGDDRQPPGADELRPLAPADLAGQRPSADEQERHAERAYRYCLRRLTGAPCTEQQLRDALTKRGYDDAVTDDVLHRLRTAGLVNDRLFAQLWVESRARSKGLTSPVLRAELRRKGIGDELSDEAIEQLDPHDERERAAELVRRKLRGPVPPRGPERDRLIRRLGGMLARKGHPAGRAFAIVTEVLDEQHEAHDETDEYAVGRWD</sequence>
<comment type="similarity">
    <text evidence="2 5">Belongs to the RecX family.</text>
</comment>
<dbReference type="EMBL" id="CP047156">
    <property type="protein sequence ID" value="QHC01924.1"/>
    <property type="molecule type" value="Genomic_DNA"/>
</dbReference>
<comment type="function">
    <text evidence="5">Modulates RecA activity.</text>
</comment>
<evidence type="ECO:0000256" key="3">
    <source>
        <dbReference type="ARBA" id="ARBA00018111"/>
    </source>
</evidence>
<dbReference type="Pfam" id="PF02631">
    <property type="entry name" value="RecX_HTH2"/>
    <property type="match status" value="1"/>
</dbReference>
<evidence type="ECO:0000259" key="8">
    <source>
        <dbReference type="Pfam" id="PF21982"/>
    </source>
</evidence>
<feature type="domain" description="RecX first three-helical" evidence="8">
    <location>
        <begin position="53"/>
        <end position="92"/>
    </location>
</feature>
<evidence type="ECO:0000256" key="1">
    <source>
        <dbReference type="ARBA" id="ARBA00004496"/>
    </source>
</evidence>
<dbReference type="GO" id="GO:0005737">
    <property type="term" value="C:cytoplasm"/>
    <property type="evidence" value="ECO:0007669"/>
    <property type="project" value="UniProtKB-SubCell"/>
</dbReference>
<proteinExistence type="inferred from homology"/>
<reference evidence="9 10" key="1">
    <citation type="journal article" date="2018" name="Int. J. Syst. Evol. Microbiol.">
        <title>Epidermidibacterium keratini gen. nov., sp. nov., a member of the family Sporichthyaceae, isolated from keratin epidermis.</title>
        <authorList>
            <person name="Lee D.G."/>
            <person name="Trujillo M.E."/>
            <person name="Kang S."/>
            <person name="Nam J.J."/>
            <person name="Kim Y.J."/>
        </authorList>
    </citation>
    <scope>NUCLEOTIDE SEQUENCE [LARGE SCALE GENOMIC DNA]</scope>
    <source>
        <strain evidence="9 10">EPI-7</strain>
    </source>
</reference>
<feature type="region of interest" description="Disordered" evidence="6">
    <location>
        <begin position="1"/>
        <end position="48"/>
    </location>
</feature>
<dbReference type="InterPro" id="IPR053924">
    <property type="entry name" value="RecX_HTH_2nd"/>
</dbReference>
<evidence type="ECO:0000256" key="5">
    <source>
        <dbReference type="HAMAP-Rule" id="MF_01114"/>
    </source>
</evidence>
<dbReference type="InterPro" id="IPR053926">
    <property type="entry name" value="RecX_HTH_1st"/>
</dbReference>
<dbReference type="KEGG" id="eke:EK0264_17685"/>
<dbReference type="HAMAP" id="MF_01114">
    <property type="entry name" value="RecX"/>
    <property type="match status" value="1"/>
</dbReference>
<evidence type="ECO:0000256" key="4">
    <source>
        <dbReference type="ARBA" id="ARBA00022490"/>
    </source>
</evidence>
<gene>
    <name evidence="5" type="primary">recX</name>
    <name evidence="9" type="ORF">EK0264_17685</name>
</gene>
<feature type="compositionally biased region" description="Basic and acidic residues" evidence="6">
    <location>
        <begin position="15"/>
        <end position="29"/>
    </location>
</feature>
<dbReference type="Proteomes" id="UP000463857">
    <property type="component" value="Chromosome"/>
</dbReference>
<dbReference type="RefSeq" id="WP_159547048.1">
    <property type="nucleotide sequence ID" value="NZ_CP047156.1"/>
</dbReference>